<feature type="compositionally biased region" description="Basic and acidic residues" evidence="1">
    <location>
        <begin position="84"/>
        <end position="98"/>
    </location>
</feature>
<evidence type="ECO:0000256" key="1">
    <source>
        <dbReference type="SAM" id="MobiDB-lite"/>
    </source>
</evidence>
<proteinExistence type="predicted"/>
<accession>A0A8S9VDH7</accession>
<evidence type="ECO:0000313" key="2">
    <source>
        <dbReference type="EMBL" id="KAF4149229.1"/>
    </source>
</evidence>
<organism evidence="2 3">
    <name type="scientific">Phytophthora infestans</name>
    <name type="common">Potato late blight agent</name>
    <name type="synonym">Botrytis infestans</name>
    <dbReference type="NCBI Taxonomy" id="4787"/>
    <lineage>
        <taxon>Eukaryota</taxon>
        <taxon>Sar</taxon>
        <taxon>Stramenopiles</taxon>
        <taxon>Oomycota</taxon>
        <taxon>Peronosporomycetes</taxon>
        <taxon>Peronosporales</taxon>
        <taxon>Peronosporaceae</taxon>
        <taxon>Phytophthora</taxon>
    </lineage>
</organism>
<protein>
    <submittedName>
        <fullName evidence="2">Uncharacterized protein</fullName>
    </submittedName>
</protein>
<dbReference type="EMBL" id="JAACNO010000183">
    <property type="protein sequence ID" value="KAF4149229.1"/>
    <property type="molecule type" value="Genomic_DNA"/>
</dbReference>
<feature type="region of interest" description="Disordered" evidence="1">
    <location>
        <begin position="215"/>
        <end position="238"/>
    </location>
</feature>
<reference evidence="2" key="1">
    <citation type="submission" date="2020-03" db="EMBL/GenBank/DDBJ databases">
        <title>Hybrid Assembly of Korean Phytophthora infestans isolates.</title>
        <authorList>
            <person name="Prokchorchik M."/>
            <person name="Lee Y."/>
            <person name="Seo J."/>
            <person name="Cho J.-H."/>
            <person name="Park Y.-E."/>
            <person name="Jang D.-C."/>
            <person name="Im J.-S."/>
            <person name="Choi J.-G."/>
            <person name="Park H.-J."/>
            <person name="Lee G.-B."/>
            <person name="Lee Y.-G."/>
            <person name="Hong S.-Y."/>
            <person name="Cho K."/>
            <person name="Sohn K.H."/>
        </authorList>
    </citation>
    <scope>NUCLEOTIDE SEQUENCE</scope>
    <source>
        <strain evidence="2">KR_2_A2</strain>
    </source>
</reference>
<feature type="compositionally biased region" description="Polar residues" evidence="1">
    <location>
        <begin position="1"/>
        <end position="26"/>
    </location>
</feature>
<dbReference type="Proteomes" id="UP000704712">
    <property type="component" value="Unassembled WGS sequence"/>
</dbReference>
<comment type="caution">
    <text evidence="2">The sequence shown here is derived from an EMBL/GenBank/DDBJ whole genome shotgun (WGS) entry which is preliminary data.</text>
</comment>
<sequence length="238" mass="26233">MSQPDVSSQIPEKSQDLTEVTAQDAGQQAEVHVNGDNAPEEKTEESEDLSGSGETMIDDPANSDDEAMEVEPSPSSELESQMCEEPHDTDELFEHDGDPGQVSSEECENHKGEGSSPAESDWTLHSPWDRLDIVDTYDCEHLERYEAQYATDPTEEDAGDVFALRRESTGLQEEVDNQIIAVDAGNGIDTVMEPEVLTGNLRSSLEAELEDVQEHKRLKNAGGQPQRMILRSESELTV</sequence>
<evidence type="ECO:0000313" key="3">
    <source>
        <dbReference type="Proteomes" id="UP000704712"/>
    </source>
</evidence>
<name>A0A8S9VDH7_PHYIN</name>
<dbReference type="AlphaFoldDB" id="A0A8S9VDH7"/>
<gene>
    <name evidence="2" type="ORF">GN958_ATG01540</name>
</gene>
<feature type="region of interest" description="Disordered" evidence="1">
    <location>
        <begin position="1"/>
        <end position="124"/>
    </location>
</feature>
<feature type="compositionally biased region" description="Low complexity" evidence="1">
    <location>
        <begin position="70"/>
        <end position="80"/>
    </location>
</feature>